<dbReference type="AlphaFoldDB" id="A0A5D9CF57"/>
<dbReference type="PANTHER" id="PTHR34861">
    <property type="match status" value="1"/>
</dbReference>
<dbReference type="EMBL" id="VTOU01000001">
    <property type="protein sequence ID" value="TZG28735.1"/>
    <property type="molecule type" value="Genomic_DNA"/>
</dbReference>
<dbReference type="InterPro" id="IPR007325">
    <property type="entry name" value="KFase/CYL"/>
</dbReference>
<dbReference type="SUPFAM" id="SSF102198">
    <property type="entry name" value="Putative cyclase"/>
    <property type="match status" value="1"/>
</dbReference>
<dbReference type="GO" id="GO:0019441">
    <property type="term" value="P:L-tryptophan catabolic process to kynurenine"/>
    <property type="evidence" value="ECO:0007669"/>
    <property type="project" value="InterPro"/>
</dbReference>
<keyword evidence="2" id="KW-1185">Reference proteome</keyword>
<dbReference type="Proteomes" id="UP000322077">
    <property type="component" value="Unassembled WGS sequence"/>
</dbReference>
<proteinExistence type="predicted"/>
<evidence type="ECO:0000313" key="2">
    <source>
        <dbReference type="Proteomes" id="UP000322077"/>
    </source>
</evidence>
<comment type="caution">
    <text evidence="1">The sequence shown here is derived from an EMBL/GenBank/DDBJ whole genome shotgun (WGS) entry which is preliminary data.</text>
</comment>
<reference evidence="1 2" key="1">
    <citation type="submission" date="2019-08" db="EMBL/GenBank/DDBJ databases">
        <authorList>
            <person name="Wang G."/>
            <person name="Xu Z."/>
        </authorList>
    </citation>
    <scope>NUCLEOTIDE SEQUENCE [LARGE SCALE GENOMIC DNA]</scope>
    <source>
        <strain evidence="1 2">ZX</strain>
    </source>
</reference>
<protein>
    <submittedName>
        <fullName evidence="1">Cyclase family protein</fullName>
    </submittedName>
</protein>
<dbReference type="RefSeq" id="WP_149520401.1">
    <property type="nucleotide sequence ID" value="NZ_VTOU01000001.1"/>
</dbReference>
<dbReference type="InterPro" id="IPR037175">
    <property type="entry name" value="KFase_sf"/>
</dbReference>
<accession>A0A5D9CF57</accession>
<dbReference type="GO" id="GO:0004061">
    <property type="term" value="F:arylformamidase activity"/>
    <property type="evidence" value="ECO:0007669"/>
    <property type="project" value="InterPro"/>
</dbReference>
<organism evidence="1 2">
    <name type="scientific">Sphingomonas montanisoli</name>
    <dbReference type="NCBI Taxonomy" id="2606412"/>
    <lineage>
        <taxon>Bacteria</taxon>
        <taxon>Pseudomonadati</taxon>
        <taxon>Pseudomonadota</taxon>
        <taxon>Alphaproteobacteria</taxon>
        <taxon>Sphingomonadales</taxon>
        <taxon>Sphingomonadaceae</taxon>
        <taxon>Sphingomonas</taxon>
    </lineage>
</organism>
<dbReference type="PANTHER" id="PTHR34861:SF10">
    <property type="entry name" value="CYCLASE"/>
    <property type="match status" value="1"/>
</dbReference>
<dbReference type="Gene3D" id="3.50.30.50">
    <property type="entry name" value="Putative cyclase"/>
    <property type="match status" value="1"/>
</dbReference>
<name>A0A5D9CF57_9SPHN</name>
<evidence type="ECO:0000313" key="1">
    <source>
        <dbReference type="EMBL" id="TZG28735.1"/>
    </source>
</evidence>
<gene>
    <name evidence="1" type="ORF">FYJ91_00885</name>
</gene>
<sequence>MQRKDFDKIAERLRNWGRWGNEDQRGTLNHIGPEALQRAATSVQSGKMFALGLNFDKNGPQPPGMRMNPQLYMTAIAQVMNPNFPEVVFSDDVVHMSLQCATQWDALSHAHYDGELYNGCKACDVLSTAGASKNGIEHLANPGIMARGVLLDIARLKGVDRLEPGTVVTVDDLRAACDKEGVSIQAGDIVMVRTGHIDHFTIDRNMMNFYMNNPGVSTEVAEWLYDHSAAAIAADNLAVETTPMESFGGSEMPLPFHMLCLREMGLPLGEMWNMSPLAADCAADGKYTFLLAAPPLAITGAVGSPVNPMVLK</sequence>
<dbReference type="Pfam" id="PF04199">
    <property type="entry name" value="Cyclase"/>
    <property type="match status" value="1"/>
</dbReference>